<name>A0A518HBP0_9BACT</name>
<keyword evidence="3" id="KW-1185">Reference proteome</keyword>
<evidence type="ECO:0000313" key="3">
    <source>
        <dbReference type="Proteomes" id="UP000317835"/>
    </source>
</evidence>
<dbReference type="AlphaFoldDB" id="A0A518HBP0"/>
<accession>A0A518HBP0</accession>
<evidence type="ECO:0008006" key="4">
    <source>
        <dbReference type="Google" id="ProtNLM"/>
    </source>
</evidence>
<dbReference type="EMBL" id="CP036426">
    <property type="protein sequence ID" value="QDV38272.1"/>
    <property type="molecule type" value="Genomic_DNA"/>
</dbReference>
<evidence type="ECO:0000256" key="1">
    <source>
        <dbReference type="SAM" id="MobiDB-lite"/>
    </source>
</evidence>
<feature type="region of interest" description="Disordered" evidence="1">
    <location>
        <begin position="61"/>
        <end position="87"/>
    </location>
</feature>
<dbReference type="KEGG" id="tpla:ElP_62230"/>
<dbReference type="RefSeq" id="WP_145276637.1">
    <property type="nucleotide sequence ID" value="NZ_CP036426.1"/>
</dbReference>
<proteinExistence type="predicted"/>
<sequence>MTTDRETLDLLGRRHPEWQEHCQRWRWLLDSLEGGERYRQAVYGFDRRGLPVRNLVRHKREYPDPREAAGASPMPGSDPFAPALPFGADPAAFATDDDYELRRARTPVPTFLAEAVETHLARVYSREIRRLGPDALTGWWQDVDGCGTTIDQWMAETVAPLLLTLGQLDLCFDHPPAPPGEEVETRADQARLGLDSCVASCILPENMLWWRLDESGRRYEECLVLERHDSGDGPRTRYRHWTAEGSTLYDEDGEALAVTPHPFGRVPIVRVFDRRKPRCRNIGQSRYEGIAERQREYYNRDSELILSDTTQAHPLLQGPEDYVQPDGSVPIGPGWLLPKKKNSGGGGATYEGFDIVEFPKDGAESIRKNKADIRDDVDRDASLVRTPAREAVAQSGLAKMLDQADGNNRLAKIARVLAQAERLAAELALTVLGDGEAGPSTPGAIEVVYPAEFDLYTTEAVARASADFQAIAARAGALPRCEALMLARLLRLCLPGLSDPHYAECEREIDRYLEGRSAGGDPPSAVPYDEIARRDVFQDINVI</sequence>
<gene>
    <name evidence="2" type="ORF">ElP_62230</name>
</gene>
<dbReference type="OrthoDB" id="230337at2"/>
<evidence type="ECO:0000313" key="2">
    <source>
        <dbReference type="EMBL" id="QDV38272.1"/>
    </source>
</evidence>
<reference evidence="2 3" key="1">
    <citation type="submission" date="2019-02" db="EMBL/GenBank/DDBJ databases">
        <title>Deep-cultivation of Planctomycetes and their phenomic and genomic characterization uncovers novel biology.</title>
        <authorList>
            <person name="Wiegand S."/>
            <person name="Jogler M."/>
            <person name="Boedeker C."/>
            <person name="Pinto D."/>
            <person name="Vollmers J."/>
            <person name="Rivas-Marin E."/>
            <person name="Kohn T."/>
            <person name="Peeters S.H."/>
            <person name="Heuer A."/>
            <person name="Rast P."/>
            <person name="Oberbeckmann S."/>
            <person name="Bunk B."/>
            <person name="Jeske O."/>
            <person name="Meyerdierks A."/>
            <person name="Storesund J.E."/>
            <person name="Kallscheuer N."/>
            <person name="Luecker S."/>
            <person name="Lage O.M."/>
            <person name="Pohl T."/>
            <person name="Merkel B.J."/>
            <person name="Hornburger P."/>
            <person name="Mueller R.-W."/>
            <person name="Bruemmer F."/>
            <person name="Labrenz M."/>
            <person name="Spormann A.M."/>
            <person name="Op den Camp H."/>
            <person name="Overmann J."/>
            <person name="Amann R."/>
            <person name="Jetten M.S.M."/>
            <person name="Mascher T."/>
            <person name="Medema M.H."/>
            <person name="Devos D.P."/>
            <person name="Kaster A.-K."/>
            <person name="Ovreas L."/>
            <person name="Rohde M."/>
            <person name="Galperin M.Y."/>
            <person name="Jogler C."/>
        </authorList>
    </citation>
    <scope>NUCLEOTIDE SEQUENCE [LARGE SCALE GENOMIC DNA]</scope>
    <source>
        <strain evidence="2 3">ElP</strain>
    </source>
</reference>
<organism evidence="2 3">
    <name type="scientific">Tautonia plasticadhaerens</name>
    <dbReference type="NCBI Taxonomy" id="2527974"/>
    <lineage>
        <taxon>Bacteria</taxon>
        <taxon>Pseudomonadati</taxon>
        <taxon>Planctomycetota</taxon>
        <taxon>Planctomycetia</taxon>
        <taxon>Isosphaerales</taxon>
        <taxon>Isosphaeraceae</taxon>
        <taxon>Tautonia</taxon>
    </lineage>
</organism>
<dbReference type="Proteomes" id="UP000317835">
    <property type="component" value="Chromosome"/>
</dbReference>
<protein>
    <recommendedName>
        <fullName evidence="4">Phage portal protein, SPP1 Gp6-like</fullName>
    </recommendedName>
</protein>